<evidence type="ECO:0000256" key="1">
    <source>
        <dbReference type="ARBA" id="ARBA00022603"/>
    </source>
</evidence>
<keyword evidence="3" id="KW-0949">S-adenosyl-L-methionine</keyword>
<dbReference type="GO" id="GO:0003723">
    <property type="term" value="F:RNA binding"/>
    <property type="evidence" value="ECO:0007669"/>
    <property type="project" value="UniProtKB-KW"/>
</dbReference>
<dbReference type="PANTHER" id="PTHR11727">
    <property type="entry name" value="DIMETHYLADENOSINE TRANSFERASE"/>
    <property type="match status" value="1"/>
</dbReference>
<keyword evidence="4" id="KW-0694">RNA-binding</keyword>
<dbReference type="GO" id="GO:0034246">
    <property type="term" value="F:mitochondrial transcription factor activity"/>
    <property type="evidence" value="ECO:0007669"/>
    <property type="project" value="TreeGrafter"/>
</dbReference>
<dbReference type="PANTHER" id="PTHR11727:SF17">
    <property type="entry name" value="DIMETHYLADENOSINE TRANSFERASE 1, MITOCHONDRIAL"/>
    <property type="match status" value="1"/>
</dbReference>
<organism evidence="5 6">
    <name type="scientific">Meristemomyces frigidus</name>
    <dbReference type="NCBI Taxonomy" id="1508187"/>
    <lineage>
        <taxon>Eukaryota</taxon>
        <taxon>Fungi</taxon>
        <taxon>Dikarya</taxon>
        <taxon>Ascomycota</taxon>
        <taxon>Pezizomycotina</taxon>
        <taxon>Dothideomycetes</taxon>
        <taxon>Dothideomycetidae</taxon>
        <taxon>Mycosphaerellales</taxon>
        <taxon>Teratosphaeriaceae</taxon>
        <taxon>Meristemomyces</taxon>
    </lineage>
</organism>
<dbReference type="Gene3D" id="3.40.50.150">
    <property type="entry name" value="Vaccinia Virus protein VP39"/>
    <property type="match status" value="1"/>
</dbReference>
<evidence type="ECO:0000313" key="5">
    <source>
        <dbReference type="EMBL" id="KAK5113548.1"/>
    </source>
</evidence>
<reference evidence="5" key="1">
    <citation type="submission" date="2023-08" db="EMBL/GenBank/DDBJ databases">
        <title>Black Yeasts Isolated from many extreme environments.</title>
        <authorList>
            <person name="Coleine C."/>
            <person name="Stajich J.E."/>
            <person name="Selbmann L."/>
        </authorList>
    </citation>
    <scope>NUCLEOTIDE SEQUENCE</scope>
    <source>
        <strain evidence="5">CCFEE 5401</strain>
    </source>
</reference>
<proteinExistence type="predicted"/>
<dbReference type="InterPro" id="IPR001737">
    <property type="entry name" value="KsgA/Erm"/>
</dbReference>
<dbReference type="GO" id="GO:0006391">
    <property type="term" value="P:transcription initiation at mitochondrial promoter"/>
    <property type="evidence" value="ECO:0007669"/>
    <property type="project" value="TreeGrafter"/>
</dbReference>
<dbReference type="GO" id="GO:0005759">
    <property type="term" value="C:mitochondrial matrix"/>
    <property type="evidence" value="ECO:0007669"/>
    <property type="project" value="TreeGrafter"/>
</dbReference>
<keyword evidence="1" id="KW-0489">Methyltransferase</keyword>
<evidence type="ECO:0000256" key="4">
    <source>
        <dbReference type="ARBA" id="ARBA00022884"/>
    </source>
</evidence>
<accession>A0AAN7TS28</accession>
<sequence>MVQVSRFAVDPRYPITRILAKLFQFEQLKPLKTKKIAGLQKPLTDHRNDIVSEKLCDDTLSYLAPTLEQYKGCTLIDINPGACLFSTKLHALLKPKRHLLLEPEPRYYDDFIKPLLDLPGSKYRHTDLPGVHMKEYFHHYKKIHSDPELAPRQGLPIDDPRQRKLDTSFLVLGNLSRRYYGPARSSSVSLPLLLLQQMAQASLNNDIFHNGGLVRMLWWVPENEKYTLLPIAETFRYSLNVRMSVASEMTEVVGMLDMYNTDNAFYGNRRRRPAEIKAMVAQSVKQRMDAAGMKRPEGREFLHGEAEKFDPNSVVSPFEPGINTLRELEHATASAQARLAELTKIGSKQRKRDETRLALVETLARDLVYPQSACSTQTWHWKLKQDHTIKSITIWTDMALRILSLEVALCILREKTLTPQTLSPSTEKIHAMWTSLTNVLSSYPKEHLEIVEATVEMHIACLTYPRAIALEARAYEPLKGEPHEVYPNNQMMLLDMVPKPVDLSVPGLASRREGAKLSELLCRSLMESPSQRLPDALNRLAHNAAQDSLAMVPAATDPRKGGRLDPRNVRTSRVSEEVVEGLVKAWFEWPFRSGMVELEVSRERGVSNGDGEGEVEGGVGA</sequence>
<dbReference type="EMBL" id="JAVRRL010000023">
    <property type="protein sequence ID" value="KAK5113548.1"/>
    <property type="molecule type" value="Genomic_DNA"/>
</dbReference>
<dbReference type="GO" id="GO:0032259">
    <property type="term" value="P:methylation"/>
    <property type="evidence" value="ECO:0007669"/>
    <property type="project" value="UniProtKB-KW"/>
</dbReference>
<evidence type="ECO:0000256" key="3">
    <source>
        <dbReference type="ARBA" id="ARBA00022691"/>
    </source>
</evidence>
<evidence type="ECO:0008006" key="7">
    <source>
        <dbReference type="Google" id="ProtNLM"/>
    </source>
</evidence>
<protein>
    <recommendedName>
        <fullName evidence="7">rRNA adenine N(6)-methyltransferase</fullName>
    </recommendedName>
</protein>
<evidence type="ECO:0000256" key="2">
    <source>
        <dbReference type="ARBA" id="ARBA00022679"/>
    </source>
</evidence>
<evidence type="ECO:0000313" key="6">
    <source>
        <dbReference type="Proteomes" id="UP001310890"/>
    </source>
</evidence>
<gene>
    <name evidence="5" type="ORF">LTR62_003417</name>
</gene>
<keyword evidence="2" id="KW-0808">Transferase</keyword>
<dbReference type="GO" id="GO:0008168">
    <property type="term" value="F:methyltransferase activity"/>
    <property type="evidence" value="ECO:0007669"/>
    <property type="project" value="UniProtKB-KW"/>
</dbReference>
<name>A0AAN7TS28_9PEZI</name>
<dbReference type="Proteomes" id="UP001310890">
    <property type="component" value="Unassembled WGS sequence"/>
</dbReference>
<dbReference type="GO" id="GO:0034245">
    <property type="term" value="C:mitochondrial DNA-directed RNA polymerase complex"/>
    <property type="evidence" value="ECO:0007669"/>
    <property type="project" value="TreeGrafter"/>
</dbReference>
<comment type="caution">
    <text evidence="5">The sequence shown here is derived from an EMBL/GenBank/DDBJ whole genome shotgun (WGS) entry which is preliminary data.</text>
</comment>
<dbReference type="InterPro" id="IPR029063">
    <property type="entry name" value="SAM-dependent_MTases_sf"/>
</dbReference>
<dbReference type="AlphaFoldDB" id="A0AAN7TS28"/>